<gene>
    <name evidence="2" type="ORF">HYR64_05660</name>
</gene>
<dbReference type="GO" id="GO:0006950">
    <property type="term" value="P:response to stress"/>
    <property type="evidence" value="ECO:0007669"/>
    <property type="project" value="UniProtKB-ARBA"/>
</dbReference>
<accession>A0A931LVF5</accession>
<proteinExistence type="predicted"/>
<evidence type="ECO:0000259" key="1">
    <source>
        <dbReference type="SMART" id="SM00731"/>
    </source>
</evidence>
<feature type="domain" description="SprT-like" evidence="1">
    <location>
        <begin position="5"/>
        <end position="150"/>
    </location>
</feature>
<evidence type="ECO:0000313" key="3">
    <source>
        <dbReference type="Proteomes" id="UP000727962"/>
    </source>
</evidence>
<organism evidence="2 3">
    <name type="scientific">Fimbriimonas ginsengisoli</name>
    <dbReference type="NCBI Taxonomy" id="1005039"/>
    <lineage>
        <taxon>Bacteria</taxon>
        <taxon>Bacillati</taxon>
        <taxon>Armatimonadota</taxon>
        <taxon>Fimbriimonadia</taxon>
        <taxon>Fimbriimonadales</taxon>
        <taxon>Fimbriimonadaceae</taxon>
        <taxon>Fimbriimonas</taxon>
    </lineage>
</organism>
<name>A0A931LVF5_FIMGI</name>
<dbReference type="Proteomes" id="UP000727962">
    <property type="component" value="Unassembled WGS sequence"/>
</dbReference>
<dbReference type="Pfam" id="PF10263">
    <property type="entry name" value="SprT-like"/>
    <property type="match status" value="1"/>
</dbReference>
<evidence type="ECO:0000313" key="2">
    <source>
        <dbReference type="EMBL" id="MBI1756576.1"/>
    </source>
</evidence>
<dbReference type="EMBL" id="JACOSL010000036">
    <property type="protein sequence ID" value="MBI1756576.1"/>
    <property type="molecule type" value="Genomic_DNA"/>
</dbReference>
<comment type="caution">
    <text evidence="2">The sequence shown here is derived from an EMBL/GenBank/DDBJ whole genome shotgun (WGS) entry which is preliminary data.</text>
</comment>
<dbReference type="InterPro" id="IPR006640">
    <property type="entry name" value="SprT-like_domain"/>
</dbReference>
<reference evidence="2" key="1">
    <citation type="submission" date="2020-07" db="EMBL/GenBank/DDBJ databases">
        <title>Huge and variable diversity of episymbiotic CPR bacteria and DPANN archaea in groundwater ecosystems.</title>
        <authorList>
            <person name="He C.Y."/>
            <person name="Keren R."/>
            <person name="Whittaker M."/>
            <person name="Farag I.F."/>
            <person name="Doudna J."/>
            <person name="Cate J.H.D."/>
            <person name="Banfield J.F."/>
        </authorList>
    </citation>
    <scope>NUCLEOTIDE SEQUENCE</scope>
    <source>
        <strain evidence="2">NC_groundwater_17_Pr7_B-0.1um_64_12</strain>
    </source>
</reference>
<dbReference type="PANTHER" id="PTHR38773:SF1">
    <property type="entry name" value="PROTEIN SPRT"/>
    <property type="match status" value="1"/>
</dbReference>
<dbReference type="PANTHER" id="PTHR38773">
    <property type="entry name" value="PROTEIN SPRT"/>
    <property type="match status" value="1"/>
</dbReference>
<sequence>MTDLPALAERLLTDLCERHPIGIVPRLVWKRLRVTAGLAYYRQGAIALSSILIDSLERLETTLRHEYAHLMAYRRAGRRGFGHGEAWRAAMRELGEEPKVRHAYEVVRNNARQEVAYDCQRCGAILTRRRILPKRRKYVHAACGGALRLRHVRRLTD</sequence>
<dbReference type="AlphaFoldDB" id="A0A931LVF5"/>
<protein>
    <submittedName>
        <fullName evidence="2">SprT-like domain-containing protein</fullName>
    </submittedName>
</protein>
<dbReference type="SMART" id="SM00731">
    <property type="entry name" value="SprT"/>
    <property type="match status" value="1"/>
</dbReference>